<dbReference type="Pfam" id="PF17919">
    <property type="entry name" value="RT_RNaseH_2"/>
    <property type="match status" value="1"/>
</dbReference>
<keyword evidence="10" id="KW-1185">Reference proteome</keyword>
<evidence type="ECO:0000256" key="4">
    <source>
        <dbReference type="ARBA" id="ARBA00022759"/>
    </source>
</evidence>
<keyword evidence="4" id="KW-0255">Endonuclease</keyword>
<protein>
    <recommendedName>
        <fullName evidence="11">Endonuclease</fullName>
    </recommendedName>
</protein>
<dbReference type="InterPro" id="IPR055510">
    <property type="entry name" value="DUF7083"/>
</dbReference>
<dbReference type="Proteomes" id="UP000311919">
    <property type="component" value="Unassembled WGS sequence"/>
</dbReference>
<dbReference type="InterPro" id="IPR001584">
    <property type="entry name" value="Integrase_cat-core"/>
</dbReference>
<keyword evidence="3" id="KW-0540">Nuclease</keyword>
<dbReference type="Gene3D" id="3.30.70.270">
    <property type="match status" value="2"/>
</dbReference>
<dbReference type="InterPro" id="IPR043128">
    <property type="entry name" value="Rev_trsase/Diguanyl_cyclase"/>
</dbReference>
<dbReference type="GO" id="GO:0004519">
    <property type="term" value="F:endonuclease activity"/>
    <property type="evidence" value="ECO:0007669"/>
    <property type="project" value="UniProtKB-KW"/>
</dbReference>
<evidence type="ECO:0000256" key="5">
    <source>
        <dbReference type="ARBA" id="ARBA00023268"/>
    </source>
</evidence>
<proteinExistence type="predicted"/>
<dbReference type="CDD" id="cd05484">
    <property type="entry name" value="retropepsin_like_LTR_2"/>
    <property type="match status" value="1"/>
</dbReference>
<dbReference type="InterPro" id="IPR034128">
    <property type="entry name" value="K02A2.6-like"/>
</dbReference>
<dbReference type="FunFam" id="3.30.420.10:FF:000131">
    <property type="entry name" value="Protein CBG26278"/>
    <property type="match status" value="1"/>
</dbReference>
<dbReference type="PROSITE" id="PS50994">
    <property type="entry name" value="INTEGRASE"/>
    <property type="match status" value="1"/>
</dbReference>
<dbReference type="InterPro" id="IPR036397">
    <property type="entry name" value="RNaseH_sf"/>
</dbReference>
<comment type="caution">
    <text evidence="9">The sequence shown here is derived from an EMBL/GenBank/DDBJ whole genome shotgun (WGS) entry which is preliminary data.</text>
</comment>
<dbReference type="InterPro" id="IPR050951">
    <property type="entry name" value="Retrovirus_Pol_polyprotein"/>
</dbReference>
<dbReference type="Gene3D" id="3.10.10.10">
    <property type="entry name" value="HIV Type 1 Reverse Transcriptase, subunit A, domain 1"/>
    <property type="match status" value="1"/>
</dbReference>
<keyword evidence="5" id="KW-0511">Multifunctional enzyme</keyword>
<evidence type="ECO:0000313" key="10">
    <source>
        <dbReference type="Proteomes" id="UP000311919"/>
    </source>
</evidence>
<name>A0A4Z2DBK9_SCHJA</name>
<dbReference type="InterPro" id="IPR043502">
    <property type="entry name" value="DNA/RNA_pol_sf"/>
</dbReference>
<evidence type="ECO:0008006" key="11">
    <source>
        <dbReference type="Google" id="ProtNLM"/>
    </source>
</evidence>
<evidence type="ECO:0000256" key="6">
    <source>
        <dbReference type="SAM" id="MobiDB-lite"/>
    </source>
</evidence>
<feature type="non-terminal residue" evidence="9">
    <location>
        <position position="1"/>
    </location>
</feature>
<dbReference type="InterPro" id="IPR012337">
    <property type="entry name" value="RNaseH-like_sf"/>
</dbReference>
<dbReference type="Gene3D" id="3.30.420.10">
    <property type="entry name" value="Ribonuclease H-like superfamily/Ribonuclease H"/>
    <property type="match status" value="1"/>
</dbReference>
<accession>A0A4Z2DBK9</accession>
<evidence type="ECO:0000313" key="9">
    <source>
        <dbReference type="EMBL" id="TNN13854.1"/>
    </source>
</evidence>
<dbReference type="PANTHER" id="PTHR37984:SF5">
    <property type="entry name" value="PROTEIN NYNRIN-LIKE"/>
    <property type="match status" value="1"/>
</dbReference>
<dbReference type="InterPro" id="IPR000477">
    <property type="entry name" value="RT_dom"/>
</dbReference>
<dbReference type="Pfam" id="PF00078">
    <property type="entry name" value="RVT_1"/>
    <property type="match status" value="1"/>
</dbReference>
<dbReference type="Pfam" id="PF17921">
    <property type="entry name" value="Integrase_H2C2"/>
    <property type="match status" value="1"/>
</dbReference>
<keyword evidence="2" id="KW-0548">Nucleotidyltransferase</keyword>
<dbReference type="SUPFAM" id="SSF56672">
    <property type="entry name" value="DNA/RNA polymerases"/>
    <property type="match status" value="1"/>
</dbReference>
<dbReference type="InterPro" id="IPR041577">
    <property type="entry name" value="RT_RNaseH_2"/>
</dbReference>
<dbReference type="SUPFAM" id="SSF53098">
    <property type="entry name" value="Ribonuclease H-like"/>
    <property type="match status" value="1"/>
</dbReference>
<dbReference type="GO" id="GO:0016779">
    <property type="term" value="F:nucleotidyltransferase activity"/>
    <property type="evidence" value="ECO:0007669"/>
    <property type="project" value="UniProtKB-KW"/>
</dbReference>
<dbReference type="SUPFAM" id="SSF50630">
    <property type="entry name" value="Acid proteases"/>
    <property type="match status" value="1"/>
</dbReference>
<dbReference type="FunFam" id="3.30.70.270:FF:000020">
    <property type="entry name" value="Transposon Tf2-6 polyprotein-like Protein"/>
    <property type="match status" value="1"/>
</dbReference>
<organism evidence="9 10">
    <name type="scientific">Schistosoma japonicum</name>
    <name type="common">Blood fluke</name>
    <dbReference type="NCBI Taxonomy" id="6182"/>
    <lineage>
        <taxon>Eukaryota</taxon>
        <taxon>Metazoa</taxon>
        <taxon>Spiralia</taxon>
        <taxon>Lophotrochozoa</taxon>
        <taxon>Platyhelminthes</taxon>
        <taxon>Trematoda</taxon>
        <taxon>Digenea</taxon>
        <taxon>Strigeidida</taxon>
        <taxon>Schistosomatoidea</taxon>
        <taxon>Schistosomatidae</taxon>
        <taxon>Schistosoma</taxon>
    </lineage>
</organism>
<feature type="domain" description="Integrase catalytic" evidence="8">
    <location>
        <begin position="1282"/>
        <end position="1435"/>
    </location>
</feature>
<sequence length="1591" mass="180792">WVDRTKGHNKSGDGYLAVIKVITSGNCVFFYQFFKMSVSLDDLKTILQIQQAQSDANQILQIQQAQSDANQMKLLDALIQKLSSHSVSTSQSDKYESIANSVSEFNYDPENGIVFDSWFLRYEDMFRVDCSDLDDAAKVRLLLRRLGTREYNKYMNFILPQNPRDISFNDTVNILSKIFGEQSSLFNIRYQCFQISKSPSDDYLTYAGKVNRECERFKLNEITADQFKCLIFICGLKNPEDVDVRTRILARIEQEPSITLQMVTTECQRLLNLKHDTAMVQQKEKFSDFGSINALKSSKSPKHKTASAKQPFGKPPSPCWLCGAWHFVKLCPFKNHKCRQCHRIGHKEGHCQSKKSQSKSGSRNTKRHSQLQIKSTFATFKVGFQSKRKFVSLLVNGKPIRLQLDTASDITLISKNTWRKLGCPRIQPTEHVARNASGDIVKLTGEIMCEVQFREHKFIDVCYLTNRHDLDLLGLDWIEKIHPLNELLDEVCSYKPPSESIQNSHISKSNASDGIYSHISKSNASDVIYSHISQSNASDVICSHISESNASDVSCSHDISVPNDSYETCSNSKSNTSDVSCSHYISKPNAPDATCSHISKSITSDVSCPHVFSEAENSDPLFSHHDINSVASSKVSSHRIPKSHAFSNVNSAPKPSTFSQTSIASHVAHLRQKHADVFQNKLGCCKFTKAFLSLKQNAKPVFRPKRPVPYAALSVVDQELDRLEALGVIQPVNYSSWAAPIVVVRKANGSIRICADFSTGLNNALEDHTYPLPVQEDLFIKLNGAKYFAKIDLADAYLQIAVDPASQPLLTINTHRGLYQYKRLPFGVKPAPAIFQQIMDTMLANSPGVAVYLDDVIVTGSSKSELFNRLDSVLTKISEYGFYLKEEKCTFFMDSVKYLGFIFDKNGRHPDPENVRAIQNMPPPSNVATLRSFLGLISYYSNFLPQLHRLRAPMNHLLSNNIKWNWSTECQKSFDKVKSLLTSDLLLTYFDPSLEIVVAADASDYGIGAVISHRFPDGKEKAIAHASRTLTPVERRYSQIEKEGLALIFAVKKFHKMLHGRKFTLLTDHKPLLSIFGSKKGIPVYTANRLQRWATMLLGYDFTIKYKATSDFGHADALSRLMSNHKPEDEDTVIASISVEEDVSSTLNNSTQILPMTAARVADHTRRDPTLQQLATFLRRGWPPRLTSQELKQYYQRRQSLSIVNDCIMFADRVVVPNNLRSHVLKQLHTAHPGIGRMKAIARSYVYWPNIDKDIEDLVRGCIKCAAASKHPRKAELHSWSSEKQPWSRIHLDFAGPFQGTYFLVCVDAYSKWPEIFPMHHITSQATTVKLRHLFSRFGVPDVLVTDNGTQFTSSIFSQFCGKFGVKHVRAPPYHPQSNGQAERFVDTFKRALLKAKGEGKIKEILDDFLLIYRTTPNPSAPNHLSPAEIMFGRKVKTTLDAIKPKQIDKGRRNRKMETQFNRHHGTRRRVFQINQKVYVRDFRYSPPQWTSGRILKRRGSVMYVVDVEGLKWVRHANHILEHAAACHETERLNTLWEIFLDSFDMENVATQRNAQLEQNPVRRSMRKRRRPEILQVDPKRRAYVSEDRYQ</sequence>
<feature type="region of interest" description="Disordered" evidence="6">
    <location>
        <begin position="349"/>
        <end position="370"/>
    </location>
</feature>
<dbReference type="FunFam" id="3.10.20.370:FF:000001">
    <property type="entry name" value="Retrovirus-related Pol polyprotein from transposon 17.6-like protein"/>
    <property type="match status" value="1"/>
</dbReference>
<evidence type="ECO:0000259" key="8">
    <source>
        <dbReference type="PROSITE" id="PS50994"/>
    </source>
</evidence>
<dbReference type="CDD" id="cd09274">
    <property type="entry name" value="RNase_HI_RT_Ty3"/>
    <property type="match status" value="1"/>
</dbReference>
<dbReference type="PANTHER" id="PTHR37984">
    <property type="entry name" value="PROTEIN CBG26694"/>
    <property type="match status" value="1"/>
</dbReference>
<dbReference type="STRING" id="6182.A0A4Z2DBK9"/>
<dbReference type="Pfam" id="PF23309">
    <property type="entry name" value="DUF7083"/>
    <property type="match status" value="1"/>
</dbReference>
<keyword evidence="1" id="KW-0808">Transferase</keyword>
<dbReference type="Gene3D" id="2.40.70.10">
    <property type="entry name" value="Acid Proteases"/>
    <property type="match status" value="1"/>
</dbReference>
<dbReference type="FunFam" id="1.10.340.70:FF:000003">
    <property type="entry name" value="Protein CBG25708"/>
    <property type="match status" value="1"/>
</dbReference>
<evidence type="ECO:0000256" key="3">
    <source>
        <dbReference type="ARBA" id="ARBA00022722"/>
    </source>
</evidence>
<dbReference type="InterPro" id="IPR021109">
    <property type="entry name" value="Peptidase_aspartic_dom_sf"/>
</dbReference>
<dbReference type="EMBL" id="SKCS01000182">
    <property type="protein sequence ID" value="TNN13854.1"/>
    <property type="molecule type" value="Genomic_DNA"/>
</dbReference>
<evidence type="ECO:0000256" key="1">
    <source>
        <dbReference type="ARBA" id="ARBA00022679"/>
    </source>
</evidence>
<evidence type="ECO:0000256" key="2">
    <source>
        <dbReference type="ARBA" id="ARBA00022695"/>
    </source>
</evidence>
<reference evidence="9 10" key="1">
    <citation type="submission" date="2019-03" db="EMBL/GenBank/DDBJ databases">
        <title>An improved genome assembly of the fluke Schistosoma japonicum.</title>
        <authorList>
            <person name="Hu W."/>
            <person name="Luo F."/>
            <person name="Yin M."/>
            <person name="Mo X."/>
            <person name="Sun C."/>
            <person name="Wu Q."/>
            <person name="Zhu B."/>
            <person name="Xiang M."/>
            <person name="Wang J."/>
            <person name="Wang Y."/>
            <person name="Zhang T."/>
            <person name="Xu B."/>
            <person name="Zheng H."/>
            <person name="Feng Z."/>
        </authorList>
    </citation>
    <scope>NUCLEOTIDE SEQUENCE [LARGE SCALE GENOMIC DNA]</scope>
    <source>
        <strain evidence="9">HuSjv2</strain>
        <tissue evidence="9">Worms</tissue>
    </source>
</reference>
<dbReference type="GO" id="GO:0015074">
    <property type="term" value="P:DNA integration"/>
    <property type="evidence" value="ECO:0007669"/>
    <property type="project" value="InterPro"/>
</dbReference>
<dbReference type="OrthoDB" id="6220944at2759"/>
<dbReference type="PROSITE" id="PS50878">
    <property type="entry name" value="RT_POL"/>
    <property type="match status" value="1"/>
</dbReference>
<dbReference type="InterPro" id="IPR041588">
    <property type="entry name" value="Integrase_H2C2"/>
</dbReference>
<gene>
    <name evidence="9" type="ORF">EWB00_002568</name>
</gene>
<evidence type="ECO:0000259" key="7">
    <source>
        <dbReference type="PROSITE" id="PS50878"/>
    </source>
</evidence>
<dbReference type="GO" id="GO:0003676">
    <property type="term" value="F:nucleic acid binding"/>
    <property type="evidence" value="ECO:0007669"/>
    <property type="project" value="InterPro"/>
</dbReference>
<dbReference type="Pfam" id="PF00665">
    <property type="entry name" value="rve"/>
    <property type="match status" value="1"/>
</dbReference>
<feature type="domain" description="Reverse transcriptase" evidence="7">
    <location>
        <begin position="725"/>
        <end position="903"/>
    </location>
</feature>
<dbReference type="CDD" id="cd01647">
    <property type="entry name" value="RT_LTR"/>
    <property type="match status" value="1"/>
</dbReference>
<dbReference type="Gene3D" id="1.10.340.70">
    <property type="match status" value="1"/>
</dbReference>
<keyword evidence="4" id="KW-0378">Hydrolase</keyword>